<evidence type="ECO:0000256" key="1">
    <source>
        <dbReference type="SAM" id="SignalP"/>
    </source>
</evidence>
<dbReference type="AlphaFoldDB" id="A0A286U997"/>
<evidence type="ECO:0000313" key="3">
    <source>
        <dbReference type="Proteomes" id="UP000217199"/>
    </source>
</evidence>
<dbReference type="Proteomes" id="UP000217199">
    <property type="component" value="Unassembled WGS sequence"/>
</dbReference>
<name>A0A286U997_9AGAM</name>
<proteinExistence type="predicted"/>
<reference evidence="2 3" key="1">
    <citation type="journal article" date="2017" name="Mol. Ecol.">
        <title>Comparative and population genomic landscape of Phellinus noxius: A hypervariable fungus causing root rot in trees.</title>
        <authorList>
            <person name="Chung C.L."/>
            <person name="Lee T.J."/>
            <person name="Akiba M."/>
            <person name="Lee H.H."/>
            <person name="Kuo T.H."/>
            <person name="Liu D."/>
            <person name="Ke H.M."/>
            <person name="Yokoi T."/>
            <person name="Roa M.B."/>
            <person name="Lu M.J."/>
            <person name="Chang Y.Y."/>
            <person name="Ann P.J."/>
            <person name="Tsai J.N."/>
            <person name="Chen C.Y."/>
            <person name="Tzean S.S."/>
            <person name="Ota Y."/>
            <person name="Hattori T."/>
            <person name="Sahashi N."/>
            <person name="Liou R.F."/>
            <person name="Kikuchi T."/>
            <person name="Tsai I.J."/>
        </authorList>
    </citation>
    <scope>NUCLEOTIDE SEQUENCE [LARGE SCALE GENOMIC DNA]</scope>
    <source>
        <strain evidence="2 3">FFPRI411160</strain>
    </source>
</reference>
<feature type="signal peptide" evidence="1">
    <location>
        <begin position="1"/>
        <end position="18"/>
    </location>
</feature>
<gene>
    <name evidence="2" type="ORF">PNOK_0778100</name>
</gene>
<keyword evidence="3" id="KW-1185">Reference proteome</keyword>
<dbReference type="InParanoid" id="A0A286U997"/>
<comment type="caution">
    <text evidence="2">The sequence shown here is derived from an EMBL/GenBank/DDBJ whole genome shotgun (WGS) entry which is preliminary data.</text>
</comment>
<sequence length="67" mass="7586">MTLHRLLFNVFFLKPANSSKVSEARMRAIYQSLFVVSEPSASLSHGRSPDHWLLTEGYKSGLFLSTK</sequence>
<organism evidence="2 3">
    <name type="scientific">Pyrrhoderma noxium</name>
    <dbReference type="NCBI Taxonomy" id="2282107"/>
    <lineage>
        <taxon>Eukaryota</taxon>
        <taxon>Fungi</taxon>
        <taxon>Dikarya</taxon>
        <taxon>Basidiomycota</taxon>
        <taxon>Agaricomycotina</taxon>
        <taxon>Agaricomycetes</taxon>
        <taxon>Hymenochaetales</taxon>
        <taxon>Hymenochaetaceae</taxon>
        <taxon>Pyrrhoderma</taxon>
    </lineage>
</organism>
<accession>A0A286U997</accession>
<dbReference type="EMBL" id="NBII01000008">
    <property type="protein sequence ID" value="PAV16161.1"/>
    <property type="molecule type" value="Genomic_DNA"/>
</dbReference>
<feature type="chain" id="PRO_5013574943" evidence="1">
    <location>
        <begin position="19"/>
        <end position="67"/>
    </location>
</feature>
<protein>
    <submittedName>
        <fullName evidence="2">Uncharacterized protein</fullName>
    </submittedName>
</protein>
<keyword evidence="1" id="KW-0732">Signal</keyword>
<evidence type="ECO:0000313" key="2">
    <source>
        <dbReference type="EMBL" id="PAV16161.1"/>
    </source>
</evidence>